<sequence>MVRKLALRSVGDYSVVASNTPLVSGPMRGFDLVLYIASQQQGDLRLLGSLSGQVAGGGARTRDRRDPADLRVDSPIRRGQSLRSPSNEQSSYRSVGGTMASASALKSAGTLLSQVRAPPTAPWTDGRSESLRSPCCGLAKNKNHTSNFTRY</sequence>
<name>A0AAV3ZUQ7_9GAST</name>
<dbReference type="AlphaFoldDB" id="A0AAV3ZUQ7"/>
<gene>
    <name evidence="2" type="ORF">PoB_002618100</name>
</gene>
<feature type="compositionally biased region" description="Basic and acidic residues" evidence="1">
    <location>
        <begin position="60"/>
        <end position="76"/>
    </location>
</feature>
<protein>
    <submittedName>
        <fullName evidence="2">Uncharacterized protein</fullName>
    </submittedName>
</protein>
<organism evidence="2 3">
    <name type="scientific">Plakobranchus ocellatus</name>
    <dbReference type="NCBI Taxonomy" id="259542"/>
    <lineage>
        <taxon>Eukaryota</taxon>
        <taxon>Metazoa</taxon>
        <taxon>Spiralia</taxon>
        <taxon>Lophotrochozoa</taxon>
        <taxon>Mollusca</taxon>
        <taxon>Gastropoda</taxon>
        <taxon>Heterobranchia</taxon>
        <taxon>Euthyneura</taxon>
        <taxon>Panpulmonata</taxon>
        <taxon>Sacoglossa</taxon>
        <taxon>Placobranchoidea</taxon>
        <taxon>Plakobranchidae</taxon>
        <taxon>Plakobranchus</taxon>
    </lineage>
</organism>
<dbReference type="EMBL" id="BLXT01003014">
    <property type="protein sequence ID" value="GFN99675.1"/>
    <property type="molecule type" value="Genomic_DNA"/>
</dbReference>
<evidence type="ECO:0000313" key="3">
    <source>
        <dbReference type="Proteomes" id="UP000735302"/>
    </source>
</evidence>
<feature type="region of interest" description="Disordered" evidence="1">
    <location>
        <begin position="53"/>
        <end position="99"/>
    </location>
</feature>
<feature type="compositionally biased region" description="Polar residues" evidence="1">
    <location>
        <begin position="81"/>
        <end position="93"/>
    </location>
</feature>
<evidence type="ECO:0000313" key="2">
    <source>
        <dbReference type="EMBL" id="GFN99675.1"/>
    </source>
</evidence>
<evidence type="ECO:0000256" key="1">
    <source>
        <dbReference type="SAM" id="MobiDB-lite"/>
    </source>
</evidence>
<accession>A0AAV3ZUQ7</accession>
<reference evidence="2 3" key="1">
    <citation type="journal article" date="2021" name="Elife">
        <title>Chloroplast acquisition without the gene transfer in kleptoplastic sea slugs, Plakobranchus ocellatus.</title>
        <authorList>
            <person name="Maeda T."/>
            <person name="Takahashi S."/>
            <person name="Yoshida T."/>
            <person name="Shimamura S."/>
            <person name="Takaki Y."/>
            <person name="Nagai Y."/>
            <person name="Toyoda A."/>
            <person name="Suzuki Y."/>
            <person name="Arimoto A."/>
            <person name="Ishii H."/>
            <person name="Satoh N."/>
            <person name="Nishiyama T."/>
            <person name="Hasebe M."/>
            <person name="Maruyama T."/>
            <person name="Minagawa J."/>
            <person name="Obokata J."/>
            <person name="Shigenobu S."/>
        </authorList>
    </citation>
    <scope>NUCLEOTIDE SEQUENCE [LARGE SCALE GENOMIC DNA]</scope>
</reference>
<dbReference type="Proteomes" id="UP000735302">
    <property type="component" value="Unassembled WGS sequence"/>
</dbReference>
<keyword evidence="3" id="KW-1185">Reference proteome</keyword>
<proteinExistence type="predicted"/>
<comment type="caution">
    <text evidence="2">The sequence shown here is derived from an EMBL/GenBank/DDBJ whole genome shotgun (WGS) entry which is preliminary data.</text>
</comment>